<evidence type="ECO:0000313" key="9">
    <source>
        <dbReference type="EMBL" id="KAH3663477.1"/>
    </source>
</evidence>
<dbReference type="CDD" id="cd15497">
    <property type="entry name" value="PHD1_Snt2p_like"/>
    <property type="match status" value="1"/>
</dbReference>
<feature type="region of interest" description="Disordered" evidence="5">
    <location>
        <begin position="502"/>
        <end position="537"/>
    </location>
</feature>
<evidence type="ECO:0000256" key="3">
    <source>
        <dbReference type="ARBA" id="ARBA00022833"/>
    </source>
</evidence>
<feature type="region of interest" description="Disordered" evidence="5">
    <location>
        <begin position="1393"/>
        <end position="1448"/>
    </location>
</feature>
<accession>A0A9P8P290</accession>
<gene>
    <name evidence="9" type="ORF">WICMUC_005916</name>
</gene>
<dbReference type="Gene3D" id="1.10.10.60">
    <property type="entry name" value="Homeodomain-like"/>
    <property type="match status" value="1"/>
</dbReference>
<dbReference type="InterPro" id="IPR013083">
    <property type="entry name" value="Znf_RING/FYVE/PHD"/>
</dbReference>
<dbReference type="InterPro" id="IPR017884">
    <property type="entry name" value="SANT_dom"/>
</dbReference>
<comment type="caution">
    <text evidence="9">The sequence shown here is derived from an EMBL/GenBank/DDBJ whole genome shotgun (WGS) entry which is preliminary data.</text>
</comment>
<evidence type="ECO:0000256" key="2">
    <source>
        <dbReference type="ARBA" id="ARBA00022771"/>
    </source>
</evidence>
<dbReference type="InterPro" id="IPR001025">
    <property type="entry name" value="BAH_dom"/>
</dbReference>
<name>A0A9P8P290_9ASCO</name>
<dbReference type="GO" id="GO:0006355">
    <property type="term" value="P:regulation of DNA-templated transcription"/>
    <property type="evidence" value="ECO:0007669"/>
    <property type="project" value="UniProtKB-ARBA"/>
</dbReference>
<dbReference type="GO" id="GO:0004842">
    <property type="term" value="F:ubiquitin-protein transferase activity"/>
    <property type="evidence" value="ECO:0007669"/>
    <property type="project" value="TreeGrafter"/>
</dbReference>
<feature type="domain" description="SANT" evidence="8">
    <location>
        <begin position="638"/>
        <end position="689"/>
    </location>
</feature>
<feature type="region of interest" description="Disordered" evidence="5">
    <location>
        <begin position="1484"/>
        <end position="1514"/>
    </location>
</feature>
<feature type="compositionally biased region" description="Basic residues" evidence="5">
    <location>
        <begin position="1321"/>
        <end position="1330"/>
    </location>
</feature>
<dbReference type="Proteomes" id="UP000769528">
    <property type="component" value="Unassembled WGS sequence"/>
</dbReference>
<dbReference type="SMART" id="SM00249">
    <property type="entry name" value="PHD"/>
    <property type="match status" value="2"/>
</dbReference>
<reference evidence="9" key="1">
    <citation type="journal article" date="2021" name="Open Biol.">
        <title>Shared evolutionary footprints suggest mitochondrial oxidative damage underlies multiple complex I losses in fungi.</title>
        <authorList>
            <person name="Schikora-Tamarit M.A."/>
            <person name="Marcet-Houben M."/>
            <person name="Nosek J."/>
            <person name="Gabaldon T."/>
        </authorList>
    </citation>
    <scope>NUCLEOTIDE SEQUENCE</scope>
    <source>
        <strain evidence="9">CBS6341</strain>
    </source>
</reference>
<evidence type="ECO:0000256" key="4">
    <source>
        <dbReference type="PROSITE-ProRule" id="PRU00146"/>
    </source>
</evidence>
<dbReference type="PROSITE" id="PS51038">
    <property type="entry name" value="BAH"/>
    <property type="match status" value="1"/>
</dbReference>
<dbReference type="Pfam" id="PF01426">
    <property type="entry name" value="BAH"/>
    <property type="match status" value="1"/>
</dbReference>
<dbReference type="PANTHER" id="PTHR47672">
    <property type="entry name" value="E3 UBIQUITIN-PROTEIN LIGASE SNT2"/>
    <property type="match status" value="1"/>
</dbReference>
<feature type="compositionally biased region" description="Basic residues" evidence="5">
    <location>
        <begin position="508"/>
        <end position="521"/>
    </location>
</feature>
<feature type="compositionally biased region" description="Basic and acidic residues" evidence="5">
    <location>
        <begin position="1489"/>
        <end position="1501"/>
    </location>
</feature>
<feature type="compositionally biased region" description="Polar residues" evidence="5">
    <location>
        <begin position="1333"/>
        <end position="1353"/>
    </location>
</feature>
<reference evidence="9" key="2">
    <citation type="submission" date="2021-01" db="EMBL/GenBank/DDBJ databases">
        <authorList>
            <person name="Schikora-Tamarit M.A."/>
        </authorList>
    </citation>
    <scope>NUCLEOTIDE SEQUENCE</scope>
    <source>
        <strain evidence="9">CBS6341</strain>
    </source>
</reference>
<dbReference type="Gene3D" id="2.30.30.490">
    <property type="match status" value="1"/>
</dbReference>
<feature type="compositionally biased region" description="Basic and acidic residues" evidence="5">
    <location>
        <begin position="26"/>
        <end position="65"/>
    </location>
</feature>
<dbReference type="Pfam" id="PF00628">
    <property type="entry name" value="PHD"/>
    <property type="match status" value="2"/>
</dbReference>
<evidence type="ECO:0000259" key="7">
    <source>
        <dbReference type="PROSITE" id="PS51038"/>
    </source>
</evidence>
<evidence type="ECO:0000259" key="8">
    <source>
        <dbReference type="PROSITE" id="PS51293"/>
    </source>
</evidence>
<dbReference type="InterPro" id="IPR029617">
    <property type="entry name" value="Snt2"/>
</dbReference>
<dbReference type="SMART" id="SM00439">
    <property type="entry name" value="BAH"/>
    <property type="match status" value="1"/>
</dbReference>
<feature type="region of interest" description="Disordered" evidence="5">
    <location>
        <begin position="695"/>
        <end position="728"/>
    </location>
</feature>
<dbReference type="InterPro" id="IPR011011">
    <property type="entry name" value="Znf_FYVE_PHD"/>
</dbReference>
<feature type="region of interest" description="Disordered" evidence="5">
    <location>
        <begin position="1"/>
        <end position="123"/>
    </location>
</feature>
<organism evidence="9 10">
    <name type="scientific">Wickerhamomyces mucosus</name>
    <dbReference type="NCBI Taxonomy" id="1378264"/>
    <lineage>
        <taxon>Eukaryota</taxon>
        <taxon>Fungi</taxon>
        <taxon>Dikarya</taxon>
        <taxon>Ascomycota</taxon>
        <taxon>Saccharomycotina</taxon>
        <taxon>Saccharomycetes</taxon>
        <taxon>Phaffomycetales</taxon>
        <taxon>Wickerhamomycetaceae</taxon>
        <taxon>Wickerhamomyces</taxon>
    </lineage>
</organism>
<feature type="compositionally biased region" description="Polar residues" evidence="5">
    <location>
        <begin position="1360"/>
        <end position="1380"/>
    </location>
</feature>
<feature type="compositionally biased region" description="Polar residues" evidence="5">
    <location>
        <begin position="66"/>
        <end position="82"/>
    </location>
</feature>
<dbReference type="GO" id="GO:0005694">
    <property type="term" value="C:chromosome"/>
    <property type="evidence" value="ECO:0007669"/>
    <property type="project" value="UniProtKB-ARBA"/>
</dbReference>
<dbReference type="InterPro" id="IPR001965">
    <property type="entry name" value="Znf_PHD"/>
</dbReference>
<dbReference type="Gene3D" id="3.30.40.10">
    <property type="entry name" value="Zinc/RING finger domain, C3HC4 (zinc finger)"/>
    <property type="match status" value="2"/>
</dbReference>
<dbReference type="SMART" id="SM00717">
    <property type="entry name" value="SANT"/>
    <property type="match status" value="1"/>
</dbReference>
<dbReference type="PROSITE" id="PS51293">
    <property type="entry name" value="SANT"/>
    <property type="match status" value="1"/>
</dbReference>
<proteinExistence type="predicted"/>
<feature type="region of interest" description="Disordered" evidence="5">
    <location>
        <begin position="1316"/>
        <end position="1380"/>
    </location>
</feature>
<dbReference type="InterPro" id="IPR019787">
    <property type="entry name" value="Znf_PHD-finger"/>
</dbReference>
<dbReference type="InterPro" id="IPR043151">
    <property type="entry name" value="BAH_sf"/>
</dbReference>
<feature type="compositionally biased region" description="Low complexity" evidence="5">
    <location>
        <begin position="97"/>
        <end position="114"/>
    </location>
</feature>
<dbReference type="GO" id="GO:0048189">
    <property type="term" value="C:Lid2 complex"/>
    <property type="evidence" value="ECO:0007669"/>
    <property type="project" value="TreeGrafter"/>
</dbReference>
<feature type="domain" description="BAH" evidence="7">
    <location>
        <begin position="156"/>
        <end position="289"/>
    </location>
</feature>
<protein>
    <submittedName>
        <fullName evidence="9">Uncharacterized protein</fullName>
    </submittedName>
</protein>
<keyword evidence="10" id="KW-1185">Reference proteome</keyword>
<evidence type="ECO:0000259" key="6">
    <source>
        <dbReference type="PROSITE" id="PS50016"/>
    </source>
</evidence>
<dbReference type="Pfam" id="PF13832">
    <property type="entry name" value="zf-HC5HC2H_2"/>
    <property type="match status" value="1"/>
</dbReference>
<dbReference type="SUPFAM" id="SSF57903">
    <property type="entry name" value="FYVE/PHD zinc finger"/>
    <property type="match status" value="2"/>
</dbReference>
<evidence type="ECO:0000313" key="10">
    <source>
        <dbReference type="Proteomes" id="UP000769528"/>
    </source>
</evidence>
<dbReference type="GO" id="GO:0036205">
    <property type="term" value="P:histone catabolic process"/>
    <property type="evidence" value="ECO:0007669"/>
    <property type="project" value="TreeGrafter"/>
</dbReference>
<sequence>MEKDNLGIISTEHPVNSLDGSRTKRWRDPNVDYTEKVEDFDDQPKAKGNKLEQKSKRRKENKEVKSTQAIKSNSESTQTSTPQKRKYTRKTDKPQPNSTNGTTKSSNSSRSETPNSEEDFPMNFIPDIKNSKFSNILNLDGAVIKNGLTLQCKNGFKLNKGDNIYLICEPPGEPYYIGRIMKFVKKNHKETDQLTIVTTGKTVLESADDYKFKINWYYRARDISKHSADSRLLYCSMHSDTCPLQSFRGECQVLHKDEISDLDAFKMKPNQFWFDQLYDRYMIKFYDILPTAQLTTLPSNYFKALTKRFQYIFVERGKNKEILQSPKSCVKCNQWCNTNDSIQCCECEELYHMLCLDPPLLRKPARGFAWTCINCTKRIEGNKEFKNSDLIKPTPYGNGNQNVKSSKELAPVKMPHHEELAIKFNEKDSIYTTKQRRDQEEWVYRYLGIHAKLEDALDLQDRPYPRAVSSLGPKNQWTGAQDWFGHKVQYYNNSSLPEKYQKATISSGKKKKSDSKKAKKQKSTDDEDLENQRILEVPGEYKNLSPSEFPPWLQERPKGYIERGGDDTVELKWKTPEVEAITFKVDEYIKNQAYIAERLGLLPNTPNFVDCILGNLLKTNYNFEKASKLNDALTRETLKEPTFSEKEIKIFEEGVRKYGSELFPVQQEVKTQTIAMVVRYYYLWKKTKNGHAIWDNFDGRKKNRNKQTDEDDADAEVANTADDSSYDIEKSHNRSFQCKHCKTMESTQWFRSPGPQHSDIDKSTINALCIRCARLWRRYAIEWEAPNEILKRINQKGGNGWRRKVEQELVDDAELIISARTEYLSKPTNIVKKKRQASETPELADAIDKKMDPKLKKMLKKSKTSNEIEEIDQETFTPPKEILVSNVINDSQQYNLHKAINEKYYQSTSCSYNSRLKFYDHSDILAQKSSRFIPSKPWSDNCAVCQDSGIENKSLQCYVCNVVVHPLCFGVEVDDVNGDFRAFKWCCDTCSNSLNPIASTVYNCCICKSDHPYGLKRTENGNWAHIICSLLRHEVKFGDTTALQPVLGVEEFSASCLLDGKDLAHKNCETCSKNIHYSDLYTGDYRLGFKIDEVSKMDVKCVRIGNIFGKLSIVLQCREHPSLDNYVPLNADVRRYKQSGFFKALYVFIEDHKRPSATYLSKSGAEYRNEIFRRCFSTLHNNSRDSYIIEEDSKEHTEVIKTEENLGECCSVCSTTITMRWFRCEHEGNNTATLLCYKCHLDKSQIQSTVDLAPKKEDDEQTGPAAVCEKLIDISHSNLNGSLYGIATNVDKLVKPEITFEDYSFSPTMFESIIHEVPKPKKEKKPKRPKLSASDNETSNKTLTDSTSPQNSVLPILGRFNNTSQPLNSQKFSQTASVPSSSAIHSITVNHKYPEPFTDQSKGEDPGSLDSQTSESLPNPYPRPQPFVNFPSKEPQDPRNSFLSNDGNIAQKLPGHLPISIHQFQPQEPLPPFVLPNIHQAKALNLPSHEQHREKKDEQKYKKSHKMSINNILG</sequence>
<dbReference type="InterPro" id="IPR001005">
    <property type="entry name" value="SANT/Myb"/>
</dbReference>
<keyword evidence="1" id="KW-0479">Metal-binding</keyword>
<evidence type="ECO:0000256" key="1">
    <source>
        <dbReference type="ARBA" id="ARBA00022723"/>
    </source>
</evidence>
<feature type="compositionally biased region" description="Polar residues" evidence="5">
    <location>
        <begin position="1438"/>
        <end position="1448"/>
    </location>
</feature>
<keyword evidence="2 4" id="KW-0863">Zinc-finger</keyword>
<feature type="domain" description="PHD-type" evidence="6">
    <location>
        <begin position="326"/>
        <end position="378"/>
    </location>
</feature>
<evidence type="ECO:0000256" key="5">
    <source>
        <dbReference type="SAM" id="MobiDB-lite"/>
    </source>
</evidence>
<dbReference type="PANTHER" id="PTHR47672:SF1">
    <property type="entry name" value="E3 UBIQUITIN-PROTEIN LIGASE SNT2"/>
    <property type="match status" value="1"/>
</dbReference>
<dbReference type="SUPFAM" id="SSF46689">
    <property type="entry name" value="Homeodomain-like"/>
    <property type="match status" value="1"/>
</dbReference>
<keyword evidence="3" id="KW-0862">Zinc</keyword>
<dbReference type="OrthoDB" id="336088at2759"/>
<dbReference type="PROSITE" id="PS50016">
    <property type="entry name" value="ZF_PHD_2"/>
    <property type="match status" value="1"/>
</dbReference>
<dbReference type="EMBL" id="JAEUBF010001534">
    <property type="protein sequence ID" value="KAH3663477.1"/>
    <property type="molecule type" value="Genomic_DNA"/>
</dbReference>
<dbReference type="InterPro" id="IPR009057">
    <property type="entry name" value="Homeodomain-like_sf"/>
</dbReference>
<dbReference type="GO" id="GO:0008270">
    <property type="term" value="F:zinc ion binding"/>
    <property type="evidence" value="ECO:0007669"/>
    <property type="project" value="UniProtKB-KW"/>
</dbReference>
<dbReference type="GO" id="GO:0003682">
    <property type="term" value="F:chromatin binding"/>
    <property type="evidence" value="ECO:0007669"/>
    <property type="project" value="InterPro"/>
</dbReference>